<evidence type="ECO:0000256" key="2">
    <source>
        <dbReference type="ARBA" id="ARBA00023315"/>
    </source>
</evidence>
<protein>
    <submittedName>
        <fullName evidence="5">GNAT family N-acetyltransferase</fullName>
    </submittedName>
</protein>
<sequence>MAKGAAVVVRRLDPAGDTAMLPALADLLVEAVAGGASISFMAGYTPDEALAFWTAKVAAPGMIVLVALEGAALLGTVTLAMDTPPNQPHRADVQKMIVAEAARRRGIGTALITAVEAEARTETRTMLVLDTISFSDAARLYERCGWTRAGEIPDYALMPAGGLAPTTVYFKRL</sequence>
<reference evidence="5" key="2">
    <citation type="submission" date="2020-09" db="EMBL/GenBank/DDBJ databases">
        <authorList>
            <person name="Sun Q."/>
            <person name="Zhou Y."/>
        </authorList>
    </citation>
    <scope>NUCLEOTIDE SEQUENCE</scope>
    <source>
        <strain evidence="5">CGMCC 1.15519</strain>
    </source>
</reference>
<dbReference type="EMBL" id="BMJM01000005">
    <property type="protein sequence ID" value="GGE11782.1"/>
    <property type="molecule type" value="Genomic_DNA"/>
</dbReference>
<feature type="transmembrane region" description="Helical" evidence="3">
    <location>
        <begin position="21"/>
        <end position="45"/>
    </location>
</feature>
<dbReference type="RefSeq" id="WP_207792538.1">
    <property type="nucleotide sequence ID" value="NZ_BMJM01000005.1"/>
</dbReference>
<dbReference type="PROSITE" id="PS51186">
    <property type="entry name" value="GNAT"/>
    <property type="match status" value="1"/>
</dbReference>
<dbReference type="PANTHER" id="PTHR43877:SF2">
    <property type="entry name" value="AMINOALKYLPHOSPHONATE N-ACETYLTRANSFERASE-RELATED"/>
    <property type="match status" value="1"/>
</dbReference>
<accession>A0A917E794</accession>
<keyword evidence="3" id="KW-1133">Transmembrane helix</keyword>
<dbReference type="SUPFAM" id="SSF55729">
    <property type="entry name" value="Acyl-CoA N-acyltransferases (Nat)"/>
    <property type="match status" value="1"/>
</dbReference>
<dbReference type="CDD" id="cd04301">
    <property type="entry name" value="NAT_SF"/>
    <property type="match status" value="1"/>
</dbReference>
<evidence type="ECO:0000313" key="6">
    <source>
        <dbReference type="Proteomes" id="UP000635071"/>
    </source>
</evidence>
<keyword evidence="3" id="KW-0812">Transmembrane</keyword>
<dbReference type="InterPro" id="IPR050832">
    <property type="entry name" value="Bact_Acetyltransf"/>
</dbReference>
<keyword evidence="2" id="KW-0012">Acyltransferase</keyword>
<dbReference type="GO" id="GO:0016747">
    <property type="term" value="F:acyltransferase activity, transferring groups other than amino-acyl groups"/>
    <property type="evidence" value="ECO:0007669"/>
    <property type="project" value="InterPro"/>
</dbReference>
<evidence type="ECO:0000259" key="4">
    <source>
        <dbReference type="PROSITE" id="PS51186"/>
    </source>
</evidence>
<proteinExistence type="predicted"/>
<dbReference type="Proteomes" id="UP000635071">
    <property type="component" value="Unassembled WGS sequence"/>
</dbReference>
<evidence type="ECO:0000256" key="1">
    <source>
        <dbReference type="ARBA" id="ARBA00022679"/>
    </source>
</evidence>
<gene>
    <name evidence="5" type="ORF">GCM10011529_17580</name>
</gene>
<dbReference type="Pfam" id="PF00583">
    <property type="entry name" value="Acetyltransf_1"/>
    <property type="match status" value="1"/>
</dbReference>
<name>A0A917E794_9SPHN</name>
<keyword evidence="1" id="KW-0808">Transferase</keyword>
<feature type="transmembrane region" description="Helical" evidence="3">
    <location>
        <begin position="57"/>
        <end position="80"/>
    </location>
</feature>
<comment type="caution">
    <text evidence="5">The sequence shown here is derived from an EMBL/GenBank/DDBJ whole genome shotgun (WGS) entry which is preliminary data.</text>
</comment>
<dbReference type="PANTHER" id="PTHR43877">
    <property type="entry name" value="AMINOALKYLPHOSPHONATE N-ACETYLTRANSFERASE-RELATED-RELATED"/>
    <property type="match status" value="1"/>
</dbReference>
<evidence type="ECO:0000313" key="5">
    <source>
        <dbReference type="EMBL" id="GGE11782.1"/>
    </source>
</evidence>
<dbReference type="InterPro" id="IPR000182">
    <property type="entry name" value="GNAT_dom"/>
</dbReference>
<reference evidence="5" key="1">
    <citation type="journal article" date="2014" name="Int. J. Syst. Evol. Microbiol.">
        <title>Complete genome sequence of Corynebacterium casei LMG S-19264T (=DSM 44701T), isolated from a smear-ripened cheese.</title>
        <authorList>
            <consortium name="US DOE Joint Genome Institute (JGI-PGF)"/>
            <person name="Walter F."/>
            <person name="Albersmeier A."/>
            <person name="Kalinowski J."/>
            <person name="Ruckert C."/>
        </authorList>
    </citation>
    <scope>NUCLEOTIDE SEQUENCE</scope>
    <source>
        <strain evidence="5">CGMCC 1.15519</strain>
    </source>
</reference>
<keyword evidence="6" id="KW-1185">Reference proteome</keyword>
<evidence type="ECO:0000256" key="3">
    <source>
        <dbReference type="SAM" id="Phobius"/>
    </source>
</evidence>
<dbReference type="AlphaFoldDB" id="A0A917E794"/>
<feature type="domain" description="N-acetyltransferase" evidence="4">
    <location>
        <begin position="7"/>
        <end position="173"/>
    </location>
</feature>
<keyword evidence="3" id="KW-0472">Membrane</keyword>
<organism evidence="5 6">
    <name type="scientific">Sandarakinorhabdus glacialis</name>
    <dbReference type="NCBI Taxonomy" id="1614636"/>
    <lineage>
        <taxon>Bacteria</taxon>
        <taxon>Pseudomonadati</taxon>
        <taxon>Pseudomonadota</taxon>
        <taxon>Alphaproteobacteria</taxon>
        <taxon>Sphingomonadales</taxon>
        <taxon>Sphingosinicellaceae</taxon>
        <taxon>Sandarakinorhabdus</taxon>
    </lineage>
</organism>
<dbReference type="InterPro" id="IPR016181">
    <property type="entry name" value="Acyl_CoA_acyltransferase"/>
</dbReference>
<dbReference type="Gene3D" id="3.40.630.30">
    <property type="match status" value="1"/>
</dbReference>